<evidence type="ECO:0000313" key="2">
    <source>
        <dbReference type="EMBL" id="GGL53366.1"/>
    </source>
</evidence>
<organism evidence="2 3">
    <name type="scientific">Microlunatus endophyticus</name>
    <dbReference type="NCBI Taxonomy" id="1716077"/>
    <lineage>
        <taxon>Bacteria</taxon>
        <taxon>Bacillati</taxon>
        <taxon>Actinomycetota</taxon>
        <taxon>Actinomycetes</taxon>
        <taxon>Propionibacteriales</taxon>
        <taxon>Propionibacteriaceae</taxon>
        <taxon>Microlunatus</taxon>
    </lineage>
</organism>
<keyword evidence="3" id="KW-1185">Reference proteome</keyword>
<reference evidence="2" key="1">
    <citation type="journal article" date="2014" name="Int. J. Syst. Evol. Microbiol.">
        <title>Complete genome sequence of Corynebacterium casei LMG S-19264T (=DSM 44701T), isolated from a smear-ripened cheese.</title>
        <authorList>
            <consortium name="US DOE Joint Genome Institute (JGI-PGF)"/>
            <person name="Walter F."/>
            <person name="Albersmeier A."/>
            <person name="Kalinowski J."/>
            <person name="Ruckert C."/>
        </authorList>
    </citation>
    <scope>NUCLEOTIDE SEQUENCE</scope>
    <source>
        <strain evidence="2">CGMCC 4.7306</strain>
    </source>
</reference>
<accession>A0A917S3R8</accession>
<proteinExistence type="predicted"/>
<dbReference type="AlphaFoldDB" id="A0A917S3R8"/>
<dbReference type="EMBL" id="BMMZ01000002">
    <property type="protein sequence ID" value="GGL53366.1"/>
    <property type="molecule type" value="Genomic_DNA"/>
</dbReference>
<gene>
    <name evidence="2" type="ORF">GCM10011575_09730</name>
</gene>
<sequence length="63" mass="7166">MIIDPEHARRFRKTGSLEMPKQGVDGEGPRSRRTTHGVADADDRVDETARQQNFMIIVFVIRG</sequence>
<evidence type="ECO:0000313" key="3">
    <source>
        <dbReference type="Proteomes" id="UP000613840"/>
    </source>
</evidence>
<dbReference type="Proteomes" id="UP000613840">
    <property type="component" value="Unassembled WGS sequence"/>
</dbReference>
<reference evidence="2" key="2">
    <citation type="submission" date="2020-09" db="EMBL/GenBank/DDBJ databases">
        <authorList>
            <person name="Sun Q."/>
            <person name="Zhou Y."/>
        </authorList>
    </citation>
    <scope>NUCLEOTIDE SEQUENCE</scope>
    <source>
        <strain evidence="2">CGMCC 4.7306</strain>
    </source>
</reference>
<feature type="region of interest" description="Disordered" evidence="1">
    <location>
        <begin position="1"/>
        <end position="40"/>
    </location>
</feature>
<name>A0A917S3R8_9ACTN</name>
<protein>
    <submittedName>
        <fullName evidence="2">Uncharacterized protein</fullName>
    </submittedName>
</protein>
<evidence type="ECO:0000256" key="1">
    <source>
        <dbReference type="SAM" id="MobiDB-lite"/>
    </source>
</evidence>
<comment type="caution">
    <text evidence="2">The sequence shown here is derived from an EMBL/GenBank/DDBJ whole genome shotgun (WGS) entry which is preliminary data.</text>
</comment>